<dbReference type="RefSeq" id="WP_157522573.1">
    <property type="nucleotide sequence ID" value="NZ_CP066775.1"/>
</dbReference>
<dbReference type="EMBL" id="CP066775">
    <property type="protein sequence ID" value="QQL50279.1"/>
    <property type="molecule type" value="Genomic_DNA"/>
</dbReference>
<protein>
    <submittedName>
        <fullName evidence="2">Helix-turn-helix transcriptional regulator</fullName>
    </submittedName>
</protein>
<dbReference type="InterPro" id="IPR001387">
    <property type="entry name" value="Cro/C1-type_HTH"/>
</dbReference>
<dbReference type="SUPFAM" id="SSF47413">
    <property type="entry name" value="lambda repressor-like DNA-binding domains"/>
    <property type="match status" value="1"/>
</dbReference>
<keyword evidence="1" id="KW-0238">DNA-binding</keyword>
<dbReference type="Proteomes" id="UP000429232">
    <property type="component" value="Chromosome"/>
</dbReference>
<dbReference type="InterPro" id="IPR050807">
    <property type="entry name" value="TransReg_Diox_bact_type"/>
</dbReference>
<evidence type="ECO:0000313" key="2">
    <source>
        <dbReference type="EMBL" id="QQL50279.1"/>
    </source>
</evidence>
<proteinExistence type="predicted"/>
<dbReference type="CDD" id="cd00093">
    <property type="entry name" value="HTH_XRE"/>
    <property type="match status" value="1"/>
</dbReference>
<dbReference type="GO" id="GO:0005829">
    <property type="term" value="C:cytosol"/>
    <property type="evidence" value="ECO:0007669"/>
    <property type="project" value="TreeGrafter"/>
</dbReference>
<gene>
    <name evidence="2" type="ORF">GO620_002150</name>
</gene>
<dbReference type="GO" id="GO:0003700">
    <property type="term" value="F:DNA-binding transcription factor activity"/>
    <property type="evidence" value="ECO:0007669"/>
    <property type="project" value="TreeGrafter"/>
</dbReference>
<dbReference type="Gene3D" id="1.10.260.40">
    <property type="entry name" value="lambda repressor-like DNA-binding domains"/>
    <property type="match status" value="1"/>
</dbReference>
<reference evidence="2 3" key="1">
    <citation type="submission" date="2020-12" db="EMBL/GenBank/DDBJ databases">
        <title>HMF7856_wgs.fasta genome submission.</title>
        <authorList>
            <person name="Kang H."/>
            <person name="Kim H."/>
            <person name="Joh K."/>
        </authorList>
    </citation>
    <scope>NUCLEOTIDE SEQUENCE [LARGE SCALE GENOMIC DNA]</scope>
    <source>
        <strain evidence="2 3">HMF7856</strain>
    </source>
</reference>
<evidence type="ECO:0000256" key="1">
    <source>
        <dbReference type="ARBA" id="ARBA00023125"/>
    </source>
</evidence>
<dbReference type="PANTHER" id="PTHR46797:SF1">
    <property type="entry name" value="METHYLPHOSPHONATE SYNTHASE"/>
    <property type="match status" value="1"/>
</dbReference>
<keyword evidence="3" id="KW-1185">Reference proteome</keyword>
<dbReference type="InterPro" id="IPR010982">
    <property type="entry name" value="Lambda_DNA-bd_dom_sf"/>
</dbReference>
<organism evidence="2 3">
    <name type="scientific">Mucilaginibacter ginkgonis</name>
    <dbReference type="NCBI Taxonomy" id="2682091"/>
    <lineage>
        <taxon>Bacteria</taxon>
        <taxon>Pseudomonadati</taxon>
        <taxon>Bacteroidota</taxon>
        <taxon>Sphingobacteriia</taxon>
        <taxon>Sphingobacteriales</taxon>
        <taxon>Sphingobacteriaceae</taxon>
        <taxon>Mucilaginibacter</taxon>
    </lineage>
</organism>
<dbReference type="SMART" id="SM00530">
    <property type="entry name" value="HTH_XRE"/>
    <property type="match status" value="1"/>
</dbReference>
<accession>A0A6I4IMP9</accession>
<sequence>MLYNKALKDYKKLQSDFGQKLKLLRERQNLSLRDLAARCELDFSKIGKIEAGQTNLKLSSIFELAKGLGVEAKELLNF</sequence>
<evidence type="ECO:0000313" key="3">
    <source>
        <dbReference type="Proteomes" id="UP000429232"/>
    </source>
</evidence>
<dbReference type="PROSITE" id="PS50943">
    <property type="entry name" value="HTH_CROC1"/>
    <property type="match status" value="1"/>
</dbReference>
<dbReference type="PANTHER" id="PTHR46797">
    <property type="entry name" value="HTH-TYPE TRANSCRIPTIONAL REGULATOR"/>
    <property type="match status" value="1"/>
</dbReference>
<dbReference type="AlphaFoldDB" id="A0A6I4IMP9"/>
<name>A0A6I4IMP9_9SPHI</name>
<dbReference type="KEGG" id="mgik:GO620_002150"/>
<dbReference type="GO" id="GO:0003677">
    <property type="term" value="F:DNA binding"/>
    <property type="evidence" value="ECO:0007669"/>
    <property type="project" value="UniProtKB-KW"/>
</dbReference>
<dbReference type="Pfam" id="PF13560">
    <property type="entry name" value="HTH_31"/>
    <property type="match status" value="1"/>
</dbReference>